<keyword evidence="8" id="KW-0411">Iron-sulfur</keyword>
<dbReference type="InterPro" id="IPR050415">
    <property type="entry name" value="MRET"/>
</dbReference>
<keyword evidence="6" id="KW-0560">Oxidoreductase</keyword>
<dbReference type="AlphaFoldDB" id="A0AA46TJU5"/>
<dbReference type="EMBL" id="CP094970">
    <property type="protein sequence ID" value="UYM06595.1"/>
    <property type="molecule type" value="Genomic_DNA"/>
</dbReference>
<keyword evidence="3" id="KW-0001">2Fe-2S</keyword>
<evidence type="ECO:0000259" key="10">
    <source>
        <dbReference type="PROSITE" id="PS51340"/>
    </source>
</evidence>
<dbReference type="PANTHER" id="PTHR47354">
    <property type="entry name" value="NADH OXIDOREDUCTASE HCR"/>
    <property type="match status" value="1"/>
</dbReference>
<dbReference type="Gene3D" id="3.10.20.30">
    <property type="match status" value="1"/>
</dbReference>
<dbReference type="Proteomes" id="UP001164390">
    <property type="component" value="Chromosome"/>
</dbReference>
<keyword evidence="7" id="KW-0408">Iron</keyword>
<comment type="cofactor">
    <cofactor evidence="1">
        <name>FAD</name>
        <dbReference type="ChEBI" id="CHEBI:57692"/>
    </cofactor>
</comment>
<dbReference type="SUPFAM" id="SSF52343">
    <property type="entry name" value="Ferredoxin reductase-like, C-terminal NADP-linked domain"/>
    <property type="match status" value="1"/>
</dbReference>
<dbReference type="PROSITE" id="PS51340">
    <property type="entry name" value="MOSC"/>
    <property type="match status" value="1"/>
</dbReference>
<evidence type="ECO:0000259" key="11">
    <source>
        <dbReference type="PROSITE" id="PS51384"/>
    </source>
</evidence>
<evidence type="ECO:0000256" key="3">
    <source>
        <dbReference type="ARBA" id="ARBA00022714"/>
    </source>
</evidence>
<keyword evidence="13" id="KW-1185">Reference proteome</keyword>
<dbReference type="InterPro" id="IPR006058">
    <property type="entry name" value="2Fe2S_fd_BS"/>
</dbReference>
<evidence type="ECO:0000256" key="4">
    <source>
        <dbReference type="ARBA" id="ARBA00022723"/>
    </source>
</evidence>
<protein>
    <submittedName>
        <fullName evidence="12">MOSC domain-containing protein</fullName>
    </submittedName>
</protein>
<dbReference type="InterPro" id="IPR036010">
    <property type="entry name" value="2Fe-2S_ferredoxin-like_sf"/>
</dbReference>
<dbReference type="Pfam" id="PF03473">
    <property type="entry name" value="MOSC"/>
    <property type="match status" value="1"/>
</dbReference>
<dbReference type="PROSITE" id="PS00197">
    <property type="entry name" value="2FE2S_FER_1"/>
    <property type="match status" value="1"/>
</dbReference>
<dbReference type="PRINTS" id="PR00410">
    <property type="entry name" value="PHEHYDRXLASE"/>
</dbReference>
<dbReference type="PANTHER" id="PTHR47354:SF6">
    <property type="entry name" value="NADH OXIDOREDUCTASE HCR"/>
    <property type="match status" value="1"/>
</dbReference>
<dbReference type="PROSITE" id="PS51384">
    <property type="entry name" value="FAD_FR"/>
    <property type="match status" value="1"/>
</dbReference>
<organism evidence="12 13">
    <name type="scientific">Solicola gregarius</name>
    <dbReference type="NCBI Taxonomy" id="2908642"/>
    <lineage>
        <taxon>Bacteria</taxon>
        <taxon>Bacillati</taxon>
        <taxon>Actinomycetota</taxon>
        <taxon>Actinomycetes</taxon>
        <taxon>Propionibacteriales</taxon>
        <taxon>Nocardioidaceae</taxon>
        <taxon>Solicola</taxon>
    </lineage>
</organism>
<reference evidence="12" key="1">
    <citation type="submission" date="2022-01" db="EMBL/GenBank/DDBJ databases">
        <title>Nocardioidaceae gen. sp. A5X3R13.</title>
        <authorList>
            <person name="Lopez Marin M.A."/>
            <person name="Uhlik O."/>
        </authorList>
    </citation>
    <scope>NUCLEOTIDE SEQUENCE</scope>
    <source>
        <strain evidence="12">A5X3R13</strain>
    </source>
</reference>
<dbReference type="CDD" id="cd00207">
    <property type="entry name" value="fer2"/>
    <property type="match status" value="1"/>
</dbReference>
<evidence type="ECO:0000256" key="6">
    <source>
        <dbReference type="ARBA" id="ARBA00023002"/>
    </source>
</evidence>
<dbReference type="PROSITE" id="PS51085">
    <property type="entry name" value="2FE2S_FER_2"/>
    <property type="match status" value="1"/>
</dbReference>
<proteinExistence type="predicted"/>
<feature type="domain" description="FAD-binding FR-type" evidence="11">
    <location>
        <begin position="265"/>
        <end position="365"/>
    </location>
</feature>
<name>A0AA46TJU5_9ACTN</name>
<dbReference type="InterPro" id="IPR011037">
    <property type="entry name" value="Pyrv_Knase-like_insert_dom_sf"/>
</dbReference>
<dbReference type="GO" id="GO:0030170">
    <property type="term" value="F:pyridoxal phosphate binding"/>
    <property type="evidence" value="ECO:0007669"/>
    <property type="project" value="InterPro"/>
</dbReference>
<gene>
    <name evidence="12" type="ORF">L0C25_05855</name>
</gene>
<evidence type="ECO:0000256" key="7">
    <source>
        <dbReference type="ARBA" id="ARBA00023004"/>
    </source>
</evidence>
<feature type="domain" description="2Fe-2S ferredoxin-type" evidence="9">
    <location>
        <begin position="506"/>
        <end position="593"/>
    </location>
</feature>
<dbReference type="InterPro" id="IPR005302">
    <property type="entry name" value="MoCF_Sase_C"/>
</dbReference>
<keyword evidence="5" id="KW-0274">FAD</keyword>
<dbReference type="SUPFAM" id="SSF50800">
    <property type="entry name" value="PK beta-barrel domain-like"/>
    <property type="match status" value="1"/>
</dbReference>
<dbReference type="GO" id="GO:0030151">
    <property type="term" value="F:molybdenum ion binding"/>
    <property type="evidence" value="ECO:0007669"/>
    <property type="project" value="InterPro"/>
</dbReference>
<dbReference type="KEGG" id="sgrg:L0C25_05855"/>
<dbReference type="SUPFAM" id="SSF63380">
    <property type="entry name" value="Riboflavin synthase domain-like"/>
    <property type="match status" value="1"/>
</dbReference>
<accession>A0AA46TJU5</accession>
<dbReference type="InterPro" id="IPR017927">
    <property type="entry name" value="FAD-bd_FR_type"/>
</dbReference>
<dbReference type="InterPro" id="IPR017938">
    <property type="entry name" value="Riboflavin_synthase-like_b-brl"/>
</dbReference>
<evidence type="ECO:0000256" key="5">
    <source>
        <dbReference type="ARBA" id="ARBA00022827"/>
    </source>
</evidence>
<dbReference type="Gene3D" id="2.40.33.20">
    <property type="entry name" value="PK beta-barrel domain-like"/>
    <property type="match status" value="1"/>
</dbReference>
<feature type="domain" description="MOSC" evidence="10">
    <location>
        <begin position="83"/>
        <end position="252"/>
    </location>
</feature>
<evidence type="ECO:0000256" key="2">
    <source>
        <dbReference type="ARBA" id="ARBA00022630"/>
    </source>
</evidence>
<dbReference type="GO" id="GO:0051537">
    <property type="term" value="F:2 iron, 2 sulfur cluster binding"/>
    <property type="evidence" value="ECO:0007669"/>
    <property type="project" value="UniProtKB-KW"/>
</dbReference>
<keyword evidence="2" id="KW-0285">Flavoprotein</keyword>
<dbReference type="RefSeq" id="WP_271635503.1">
    <property type="nucleotide sequence ID" value="NZ_CP094970.1"/>
</dbReference>
<dbReference type="GO" id="GO:0016491">
    <property type="term" value="F:oxidoreductase activity"/>
    <property type="evidence" value="ECO:0007669"/>
    <property type="project" value="UniProtKB-KW"/>
</dbReference>
<evidence type="ECO:0000256" key="8">
    <source>
        <dbReference type="ARBA" id="ARBA00023014"/>
    </source>
</evidence>
<evidence type="ECO:0000313" key="12">
    <source>
        <dbReference type="EMBL" id="UYM06595.1"/>
    </source>
</evidence>
<dbReference type="Pfam" id="PF00111">
    <property type="entry name" value="Fer2"/>
    <property type="match status" value="1"/>
</dbReference>
<evidence type="ECO:0000313" key="13">
    <source>
        <dbReference type="Proteomes" id="UP001164390"/>
    </source>
</evidence>
<dbReference type="InterPro" id="IPR012675">
    <property type="entry name" value="Beta-grasp_dom_sf"/>
</dbReference>
<dbReference type="InterPro" id="IPR001041">
    <property type="entry name" value="2Fe-2S_ferredoxin-type"/>
</dbReference>
<dbReference type="SUPFAM" id="SSF54292">
    <property type="entry name" value="2Fe-2S ferredoxin-like"/>
    <property type="match status" value="1"/>
</dbReference>
<dbReference type="InterPro" id="IPR039261">
    <property type="entry name" value="FNR_nucleotide-bd"/>
</dbReference>
<dbReference type="Gene3D" id="3.40.50.80">
    <property type="entry name" value="Nucleotide-binding domain of ferredoxin-NADP reductase (FNR) module"/>
    <property type="match status" value="1"/>
</dbReference>
<dbReference type="Gene3D" id="2.40.30.10">
    <property type="entry name" value="Translation factors"/>
    <property type="match status" value="1"/>
</dbReference>
<evidence type="ECO:0000259" key="9">
    <source>
        <dbReference type="PROSITE" id="PS51085"/>
    </source>
</evidence>
<keyword evidence="4" id="KW-0479">Metal-binding</keyword>
<evidence type="ECO:0000256" key="1">
    <source>
        <dbReference type="ARBA" id="ARBA00001974"/>
    </source>
</evidence>
<sequence length="593" mass="63517">MSRLERIVRYPVKGLRGQPLDGARLEDARGLAYDRALAIETGSAPEADGWAARETFYHLARDTQLIRYAARVDETADGPTAVLEPPDAEPISVRLAESYREGDLAAASARVAEMLPGGRLRPPRLTMPGVALWDWPHATLSLINLDTIDELSERAGRDLDPRRFRANLYVSGLGAWAELGLVGRRIRIGDVLLEVIQPTDRCRATTVDPRTGDTELNLPALLAGRLGHMFCGVYVRVVGAGRVEVGSPVSVESTTGVRPAAAERRWPRRAYVAATVRESDEVTSFWLRDPLGFAADALPGQHLRIHPEGDPSSPLWRCYTISAVEGDAYRISVKRDGAVSSLLHDGVAEDETLIVSGPFGEVTLDDDSLPVLLVSAGIGLTPTVAMLRSLGASEREVRVVHVDRGEPPAGLWREVESALDRLPRGSAVRYDTTVGRPGPDAIAGVVREFSAEPLAYVCGPAGFYDDVRDALLGAGLDAASIRHEVFFSPSTAERTEPKPPPRPGPFSVRFAASDDADSYGSWDAERGSLLDVGESLGLPMPSGCRAGVCGSCALRVPEGSTAYVTDPSVPAPDGTVLLCSAVPTSDVTIDLAR</sequence>